<dbReference type="InterPro" id="IPR057596">
    <property type="entry name" value="RDRP_core"/>
</dbReference>
<evidence type="ECO:0000313" key="12">
    <source>
        <dbReference type="Proteomes" id="UP000011115"/>
    </source>
</evidence>
<dbReference type="Pfam" id="PF26253">
    <property type="entry name" value="RdRP_head"/>
    <property type="match status" value="1"/>
</dbReference>
<gene>
    <name evidence="11" type="primary">LOC102578633</name>
</gene>
<proteinExistence type="inferred from homology"/>
<reference evidence="11" key="2">
    <citation type="submission" date="2015-06" db="UniProtKB">
        <authorList>
            <consortium name="EnsemblPlants"/>
        </authorList>
    </citation>
    <scope>IDENTIFICATION</scope>
    <source>
        <strain evidence="11">DM1-3 516 R44</strain>
    </source>
</reference>
<keyword evidence="4 8" id="KW-0548">Nucleotidyltransferase</keyword>
<dbReference type="GO" id="GO:0003968">
    <property type="term" value="F:RNA-directed RNA polymerase activity"/>
    <property type="evidence" value="ECO:0007669"/>
    <property type="project" value="UniProtKB-KW"/>
</dbReference>
<dbReference type="PANTHER" id="PTHR23079:SF1">
    <property type="entry name" value="RNA-DEPENDENT RNA POLYMERASE 1"/>
    <property type="match status" value="1"/>
</dbReference>
<dbReference type="ExpressionAtlas" id="M1D3B1">
    <property type="expression patterns" value="baseline and differential"/>
</dbReference>
<dbReference type="EnsemblPlants" id="PGSC0003DMT400080317">
    <property type="protein sequence ID" value="PGSC0003DMT400080317"/>
    <property type="gene ID" value="PGSC0003DMG400031269"/>
</dbReference>
<evidence type="ECO:0000259" key="9">
    <source>
        <dbReference type="Pfam" id="PF05183"/>
    </source>
</evidence>
<accession>M1D3B1</accession>
<keyword evidence="2 8" id="KW-0696">RNA-directed RNA polymerase</keyword>
<dbReference type="InterPro" id="IPR058752">
    <property type="entry name" value="RDRP_C_head"/>
</dbReference>
<dbReference type="GO" id="GO:0003723">
    <property type="term" value="F:RNA binding"/>
    <property type="evidence" value="ECO:0007669"/>
    <property type="project" value="UniProtKB-KW"/>
</dbReference>
<organism evidence="11 12">
    <name type="scientific">Solanum tuberosum</name>
    <name type="common">Potato</name>
    <dbReference type="NCBI Taxonomy" id="4113"/>
    <lineage>
        <taxon>Eukaryota</taxon>
        <taxon>Viridiplantae</taxon>
        <taxon>Streptophyta</taxon>
        <taxon>Embryophyta</taxon>
        <taxon>Tracheophyta</taxon>
        <taxon>Spermatophyta</taxon>
        <taxon>Magnoliopsida</taxon>
        <taxon>eudicotyledons</taxon>
        <taxon>Gunneridae</taxon>
        <taxon>Pentapetalae</taxon>
        <taxon>asterids</taxon>
        <taxon>lamiids</taxon>
        <taxon>Solanales</taxon>
        <taxon>Solanaceae</taxon>
        <taxon>Solanoideae</taxon>
        <taxon>Solaneae</taxon>
        <taxon>Solanum</taxon>
    </lineage>
</organism>
<evidence type="ECO:0000259" key="10">
    <source>
        <dbReference type="Pfam" id="PF26253"/>
    </source>
</evidence>
<dbReference type="Proteomes" id="UP000011115">
    <property type="component" value="Unassembled WGS sequence"/>
</dbReference>
<evidence type="ECO:0000256" key="8">
    <source>
        <dbReference type="RuleBase" id="RU363098"/>
    </source>
</evidence>
<comment type="function">
    <text evidence="8">Probably involved in the RNA silencing pathway and required for the generation of small interfering RNAs (siRNAs).</text>
</comment>
<comment type="catalytic activity">
    <reaction evidence="7 8">
        <text>RNA(n) + a ribonucleoside 5'-triphosphate = RNA(n+1) + diphosphate</text>
        <dbReference type="Rhea" id="RHEA:21248"/>
        <dbReference type="Rhea" id="RHEA-COMP:14527"/>
        <dbReference type="Rhea" id="RHEA-COMP:17342"/>
        <dbReference type="ChEBI" id="CHEBI:33019"/>
        <dbReference type="ChEBI" id="CHEBI:61557"/>
        <dbReference type="ChEBI" id="CHEBI:140395"/>
        <dbReference type="EC" id="2.7.7.48"/>
    </reaction>
</comment>
<dbReference type="GO" id="GO:0031047">
    <property type="term" value="P:regulatory ncRNA-mediated gene silencing"/>
    <property type="evidence" value="ECO:0007669"/>
    <property type="project" value="UniProtKB-KW"/>
</dbReference>
<comment type="similarity">
    <text evidence="1 8">Belongs to the RdRP family.</text>
</comment>
<feature type="domain" description="RDRP core" evidence="9">
    <location>
        <begin position="3"/>
        <end position="64"/>
    </location>
</feature>
<dbReference type="OrthoDB" id="6513042at2759"/>
<evidence type="ECO:0000256" key="6">
    <source>
        <dbReference type="ARBA" id="ARBA00023158"/>
    </source>
</evidence>
<feature type="domain" description="RDRP C-terminal head" evidence="10">
    <location>
        <begin position="85"/>
        <end position="221"/>
    </location>
</feature>
<dbReference type="PANTHER" id="PTHR23079">
    <property type="entry name" value="RNA-DEPENDENT RNA POLYMERASE"/>
    <property type="match status" value="1"/>
</dbReference>
<evidence type="ECO:0000313" key="11">
    <source>
        <dbReference type="EnsemblPlants" id="PGSC0003DMT400080317"/>
    </source>
</evidence>
<dbReference type="Pfam" id="PF05183">
    <property type="entry name" value="RdRP"/>
    <property type="match status" value="1"/>
</dbReference>
<evidence type="ECO:0000256" key="4">
    <source>
        <dbReference type="ARBA" id="ARBA00022695"/>
    </source>
</evidence>
<name>M1D3B1_SOLTU</name>
<keyword evidence="3 8" id="KW-0808">Transferase</keyword>
<evidence type="ECO:0000256" key="7">
    <source>
        <dbReference type="ARBA" id="ARBA00048744"/>
    </source>
</evidence>
<evidence type="ECO:0000256" key="2">
    <source>
        <dbReference type="ARBA" id="ARBA00022484"/>
    </source>
</evidence>
<dbReference type="HOGENOM" id="CLU_001366_1_0_1"/>
<evidence type="ECO:0000256" key="3">
    <source>
        <dbReference type="ARBA" id="ARBA00022679"/>
    </source>
</evidence>
<reference evidence="12" key="1">
    <citation type="journal article" date="2011" name="Nature">
        <title>Genome sequence and analysis of the tuber crop potato.</title>
        <authorList>
            <consortium name="The Potato Genome Sequencing Consortium"/>
        </authorList>
    </citation>
    <scope>NUCLEOTIDE SEQUENCE [LARGE SCALE GENOMIC DNA]</scope>
    <source>
        <strain evidence="12">cv. DM1-3 516 R44</strain>
    </source>
</reference>
<protein>
    <recommendedName>
        <fullName evidence="8">RNA-dependent RNA polymerase</fullName>
        <ecNumber evidence="8">2.7.7.48</ecNumber>
    </recommendedName>
</protein>
<evidence type="ECO:0000256" key="5">
    <source>
        <dbReference type="ARBA" id="ARBA00022884"/>
    </source>
</evidence>
<evidence type="ECO:0000256" key="1">
    <source>
        <dbReference type="ARBA" id="ARBA00005762"/>
    </source>
</evidence>
<dbReference type="InterPro" id="IPR007855">
    <property type="entry name" value="RDRP"/>
</dbReference>
<keyword evidence="6 8" id="KW-0943">RNA-mediated gene silencing</keyword>
<keyword evidence="12" id="KW-1185">Reference proteome</keyword>
<dbReference type="EC" id="2.7.7.48" evidence="8"/>
<sequence>MAMSDPCKKLAELFSIAVDFPKTGVPAEIPSQLRPKEYPDFMDKPPDKTTYISERVIGKLYRKVKDKAPQASSTAIFTRDVARRSYDADLEVDGFEDYIDEAFDYKTEYDNKLGNLMDYYGIKTEAEILSGGIMKTSKTFDRRKDAEAISIAVRALRKEARTWFKRRNDIDDMLPKASAWYHVTYHPTYWGCYNQGLKRDHFISFPWCVYDQLIQIKKEKALNRPVLNLSSLRAQLSHKLVLK</sequence>
<keyword evidence="5 8" id="KW-0694">RNA-binding</keyword>
<dbReference type="AlphaFoldDB" id="M1D3B1"/>
<dbReference type="Gramene" id="PGSC0003DMT400080317">
    <property type="protein sequence ID" value="PGSC0003DMT400080317"/>
    <property type="gene ID" value="PGSC0003DMG400031269"/>
</dbReference>